<keyword evidence="2" id="KW-0235">DNA replication</keyword>
<accession>A0A1H1BAD4</accession>
<dbReference type="EMBL" id="FNLC01000001">
    <property type="protein sequence ID" value="SDQ48356.1"/>
    <property type="molecule type" value="Genomic_DNA"/>
</dbReference>
<dbReference type="GO" id="GO:0016787">
    <property type="term" value="F:hydrolase activity"/>
    <property type="evidence" value="ECO:0007669"/>
    <property type="project" value="UniProtKB-KW"/>
</dbReference>
<reference evidence="8" key="1">
    <citation type="submission" date="2016-10" db="EMBL/GenBank/DDBJ databases">
        <authorList>
            <person name="Varghese N."/>
            <person name="Submissions S."/>
        </authorList>
    </citation>
    <scope>NUCLEOTIDE SEQUENCE [LARGE SCALE GENOMIC DNA]</scope>
    <source>
        <strain evidence="8">DSM 24767</strain>
    </source>
</reference>
<keyword evidence="5" id="KW-0812">Transmembrane</keyword>
<dbReference type="SUPFAM" id="SSF46785">
    <property type="entry name" value="Winged helix' DNA-binding domain"/>
    <property type="match status" value="1"/>
</dbReference>
<dbReference type="CDD" id="cd08768">
    <property type="entry name" value="Cdc6_C"/>
    <property type="match status" value="1"/>
</dbReference>
<keyword evidence="3" id="KW-0547">Nucleotide-binding</keyword>
<evidence type="ECO:0000259" key="6">
    <source>
        <dbReference type="SMART" id="SM01074"/>
    </source>
</evidence>
<dbReference type="AlphaFoldDB" id="A0A1H1BAD4"/>
<dbReference type="Gene3D" id="1.10.8.60">
    <property type="match status" value="1"/>
</dbReference>
<evidence type="ECO:0000256" key="5">
    <source>
        <dbReference type="SAM" id="Phobius"/>
    </source>
</evidence>
<feature type="domain" description="Cdc6 C-terminal" evidence="6">
    <location>
        <begin position="218"/>
        <end position="303"/>
    </location>
</feature>
<name>A0A1H1BAD4_NATTX</name>
<organism evidence="7 8">
    <name type="scientific">Natronobacterium texcoconense</name>
    <dbReference type="NCBI Taxonomy" id="1095778"/>
    <lineage>
        <taxon>Archaea</taxon>
        <taxon>Methanobacteriati</taxon>
        <taxon>Methanobacteriota</taxon>
        <taxon>Stenosarchaea group</taxon>
        <taxon>Halobacteria</taxon>
        <taxon>Halobacteriales</taxon>
        <taxon>Natrialbaceae</taxon>
        <taxon>Natronobacterium</taxon>
    </lineage>
</organism>
<dbReference type="GO" id="GO:0005524">
    <property type="term" value="F:ATP binding"/>
    <property type="evidence" value="ECO:0007669"/>
    <property type="project" value="UniProtKB-KW"/>
</dbReference>
<dbReference type="InterPro" id="IPR055237">
    <property type="entry name" value="Cdc6_lid"/>
</dbReference>
<evidence type="ECO:0000256" key="1">
    <source>
        <dbReference type="ARBA" id="ARBA00006184"/>
    </source>
</evidence>
<evidence type="ECO:0000256" key="2">
    <source>
        <dbReference type="ARBA" id="ARBA00022705"/>
    </source>
</evidence>
<dbReference type="Proteomes" id="UP000198848">
    <property type="component" value="Unassembled WGS sequence"/>
</dbReference>
<evidence type="ECO:0000313" key="8">
    <source>
        <dbReference type="Proteomes" id="UP000198848"/>
    </source>
</evidence>
<proteinExistence type="inferred from homology"/>
<keyword evidence="8" id="KW-1185">Reference proteome</keyword>
<evidence type="ECO:0000256" key="3">
    <source>
        <dbReference type="ARBA" id="ARBA00022741"/>
    </source>
</evidence>
<comment type="similarity">
    <text evidence="1">Belongs to the CDC6/cdc18 family.</text>
</comment>
<keyword evidence="4" id="KW-0067">ATP-binding</keyword>
<dbReference type="Pfam" id="PF22703">
    <property type="entry name" value="Cdc6_lid"/>
    <property type="match status" value="1"/>
</dbReference>
<dbReference type="SMART" id="SM01074">
    <property type="entry name" value="Cdc6_C"/>
    <property type="match status" value="1"/>
</dbReference>
<evidence type="ECO:0000313" key="7">
    <source>
        <dbReference type="EMBL" id="SDQ48356.1"/>
    </source>
</evidence>
<sequence length="327" mass="36077">MQPVVHLVVGYLCYAAYARWTDGEPPASTPAAVAIVAAAIPDLLDKPLYHAGITPVGRTIGHSLLFAVPVVALAWLVARRRGQERLGVAFAIGYGSHVATDIPWHVLAGDYHELGFLLWPITYMPEYSGVKPLGTVPSLGLEATTLWLEAVIFVGGIALWWRDGRPGLDFLLKAGDLARRRNDAMVTEDHVREAKQLLEKQRIEESMKELTSHGHLTLLAVVASTVANPREVPLRKQMIYEQYQDLSQATDTDPLGGRAFHNHLAELSMLGILDRSRRNEGRAGGIYYEYEVDVSLDAALSTLENQHMSGELDLESLRETAREKGLI</sequence>
<dbReference type="Pfam" id="PF04307">
    <property type="entry name" value="YdjM"/>
    <property type="match status" value="1"/>
</dbReference>
<dbReference type="InterPro" id="IPR015163">
    <property type="entry name" value="Cdc6_C"/>
</dbReference>
<dbReference type="Pfam" id="PF09079">
    <property type="entry name" value="WHD_Cdc6"/>
    <property type="match status" value="1"/>
</dbReference>
<feature type="transmembrane region" description="Helical" evidence="5">
    <location>
        <begin position="60"/>
        <end position="78"/>
    </location>
</feature>
<evidence type="ECO:0000256" key="4">
    <source>
        <dbReference type="ARBA" id="ARBA00022840"/>
    </source>
</evidence>
<dbReference type="RefSeq" id="WP_090378096.1">
    <property type="nucleotide sequence ID" value="NZ_FNLC01000001.1"/>
</dbReference>
<dbReference type="STRING" id="1095778.SAMN04489842_0966"/>
<keyword evidence="5" id="KW-0472">Membrane</keyword>
<dbReference type="GO" id="GO:0006260">
    <property type="term" value="P:DNA replication"/>
    <property type="evidence" value="ECO:0007669"/>
    <property type="project" value="UniProtKB-KW"/>
</dbReference>
<dbReference type="InterPro" id="IPR036388">
    <property type="entry name" value="WH-like_DNA-bd_sf"/>
</dbReference>
<dbReference type="Gene3D" id="1.10.10.10">
    <property type="entry name" value="Winged helix-like DNA-binding domain superfamily/Winged helix DNA-binding domain"/>
    <property type="match status" value="1"/>
</dbReference>
<keyword evidence="5" id="KW-1133">Transmembrane helix</keyword>
<gene>
    <name evidence="7" type="ORF">SAMN04489842_0966</name>
</gene>
<protein>
    <submittedName>
        <fullName evidence="7">LexA-binding, inner membrane-associated putative hydrolase</fullName>
    </submittedName>
</protein>
<dbReference type="InterPro" id="IPR007404">
    <property type="entry name" value="YdjM-like"/>
</dbReference>
<dbReference type="InterPro" id="IPR036390">
    <property type="entry name" value="WH_DNA-bd_sf"/>
</dbReference>
<keyword evidence="7" id="KW-0378">Hydrolase</keyword>